<dbReference type="GO" id="GO:0016787">
    <property type="term" value="F:hydrolase activity"/>
    <property type="evidence" value="ECO:0007669"/>
    <property type="project" value="UniProtKB-KW"/>
</dbReference>
<dbReference type="InterPro" id="IPR012675">
    <property type="entry name" value="Beta-grasp_dom_sf"/>
</dbReference>
<name>A0A9P8CZX5_MORAP</name>
<keyword evidence="4" id="KW-0547">Nucleotide-binding</keyword>
<dbReference type="GO" id="GO:0005524">
    <property type="term" value="F:ATP binding"/>
    <property type="evidence" value="ECO:0007669"/>
    <property type="project" value="InterPro"/>
</dbReference>
<dbReference type="InterPro" id="IPR049730">
    <property type="entry name" value="SNF2/RAD54-like_C"/>
</dbReference>
<dbReference type="Gene3D" id="1.20.120.850">
    <property type="entry name" value="SWI2/SNF2 ATPases, N-terminal domain"/>
    <property type="match status" value="1"/>
</dbReference>
<dbReference type="GO" id="GO:0005634">
    <property type="term" value="C:nucleus"/>
    <property type="evidence" value="ECO:0007669"/>
    <property type="project" value="TreeGrafter"/>
</dbReference>
<dbReference type="HAMAP" id="MF_03048">
    <property type="entry name" value="Urm1"/>
    <property type="match status" value="1"/>
</dbReference>
<comment type="subcellular location">
    <subcellularLocation>
        <location evidence="8 9">Cytoplasm</location>
    </subcellularLocation>
</comment>
<protein>
    <recommendedName>
        <fullName evidence="8 9">Ubiquitin-related modifier 1</fullName>
    </recommendedName>
</protein>
<comment type="similarity">
    <text evidence="8 9">Belongs to the URM1 family.</text>
</comment>
<dbReference type="GO" id="GO:0032447">
    <property type="term" value="P:protein urmylation"/>
    <property type="evidence" value="ECO:0007669"/>
    <property type="project" value="UniProtKB-UniRule"/>
</dbReference>
<evidence type="ECO:0000256" key="8">
    <source>
        <dbReference type="HAMAP-Rule" id="MF_03048"/>
    </source>
</evidence>
<keyword evidence="2 8" id="KW-1017">Isopeptide bond</keyword>
<organism evidence="13 14">
    <name type="scientific">Mortierella alpina</name>
    <name type="common">Oleaginous fungus</name>
    <name type="synonym">Mortierella renispora</name>
    <dbReference type="NCBI Taxonomy" id="64518"/>
    <lineage>
        <taxon>Eukaryota</taxon>
        <taxon>Fungi</taxon>
        <taxon>Fungi incertae sedis</taxon>
        <taxon>Mucoromycota</taxon>
        <taxon>Mortierellomycotina</taxon>
        <taxon>Mortierellomycetes</taxon>
        <taxon>Mortierellales</taxon>
        <taxon>Mortierellaceae</taxon>
        <taxon>Mortierella</taxon>
    </lineage>
</organism>
<evidence type="ECO:0000259" key="12">
    <source>
        <dbReference type="PROSITE" id="PS51194"/>
    </source>
</evidence>
<evidence type="ECO:0000259" key="11">
    <source>
        <dbReference type="PROSITE" id="PS51192"/>
    </source>
</evidence>
<dbReference type="InterPro" id="IPR015221">
    <property type="entry name" value="Urm1"/>
</dbReference>
<feature type="region of interest" description="Disordered" evidence="10">
    <location>
        <begin position="1"/>
        <end position="29"/>
    </location>
</feature>
<feature type="modified residue" description="1-thioglycine" evidence="8">
    <location>
        <position position="1137"/>
    </location>
</feature>
<dbReference type="PANTHER" id="PTHR45629">
    <property type="entry name" value="SNF2/RAD54 FAMILY MEMBER"/>
    <property type="match status" value="1"/>
</dbReference>
<dbReference type="InterPro" id="IPR014001">
    <property type="entry name" value="Helicase_ATP-bd"/>
</dbReference>
<dbReference type="InterPro" id="IPR050496">
    <property type="entry name" value="SNF2_RAD54_helicase_repair"/>
</dbReference>
<dbReference type="GO" id="GO:0034227">
    <property type="term" value="P:tRNA thio-modification"/>
    <property type="evidence" value="ECO:0007669"/>
    <property type="project" value="UniProtKB-UniRule"/>
</dbReference>
<dbReference type="CDD" id="cd01764">
    <property type="entry name" value="Ubl_Urm1"/>
    <property type="match status" value="1"/>
</dbReference>
<dbReference type="SUPFAM" id="SSF52540">
    <property type="entry name" value="P-loop containing nucleoside triphosphate hydrolases"/>
    <property type="match status" value="2"/>
</dbReference>
<evidence type="ECO:0000313" key="14">
    <source>
        <dbReference type="Proteomes" id="UP000717515"/>
    </source>
</evidence>
<dbReference type="GO" id="GO:0015616">
    <property type="term" value="F:DNA translocase activity"/>
    <property type="evidence" value="ECO:0007669"/>
    <property type="project" value="TreeGrafter"/>
</dbReference>
<dbReference type="Gene3D" id="3.40.50.300">
    <property type="entry name" value="P-loop containing nucleotide triphosphate hydrolases"/>
    <property type="match status" value="1"/>
</dbReference>
<dbReference type="PROSITE" id="PS51194">
    <property type="entry name" value="HELICASE_CTER"/>
    <property type="match status" value="1"/>
</dbReference>
<sequence>MQRSAAPSQVRQRINVSAQKDENSLVDASDTSVPAVALVAKSSAPSSLPIQQRPAPLFRPHFHKRAFKSPFKTPFKSPVSASAGDSIPSEAPTKTSQTSDSTSRASPTTPASVPLVVSNHLDKSNKRQQEATSPVSKKQAKLSAPFLVQPGAAASPRLTHRTTNTPTLHPTTSFKTPSTSTIPTSSEDSGEKCLNVLWRKKTSKKNKTWDGDGILVIYGSIGMLKDMDGKDIGRGTNITRELNPGDELSFGGKDIEVTSTLDVASYRAGRCFMRNVALTGPAMASVSVPRTKFKGHASMANAPELPYTPPQPRHNPDAPHAILLPRPSSTHPRVIKGCGMKRPPGDIGLIDVVVDPILGHHLRPHQKEGVRFLYECVMQMKDINGQGAILADEMGLGKTLQTIALLWTLLKQSPYHGEETAVVKRALVVCPASLIMNWQKEFRKWLGNERLRVFAVDSKSTITDFTLGKVYPVMIIGYEKLRTVQEELKNANFDIIICDEGHRLKTANIKTAQAIRTLSTKRRVILSGTPIQNDLGEFFAMIDFVNPGLLENYSAFKRVFEDPIVRSRQPDCSSSEAALGLERSQELSRLTGQFILRRTAQVNYEFLPPKSDLVVFCRPSSVQSAIYRHLLDSPYLQSCFSMDSSRHLACITALRKLCNSPSLTLDQADLNESQETSGLYQGVKSVIEGSGCNMDSSLVGGKLSFVMSFLRTLKESTSERVVLVSNFTQTLDILENICTQSHYGYFRLDGSTPTSKRQEYVDKFNAPTCQKFAFLLSAKSGGVGLNLIGASRLIMFDIDWNPSVDQQAMARIHREGQPRPVYIYRLLSAGTIEEKMYQRQLTKVGLSDALMDGKSAEKLNKFSIAELRDLFTFHEGERCLTHSLLGCECGLPTLPLEINGGLAPSEHLESRCQLEKSKNAGIMDKISASLAKKELQEWDHIDVEAWRQARSQAGEQGADDATLISALAAQDRILWRTISSCEDGLDQSWEEREEEREEEDEVDANNHHNVLSTTHAYSQQKDNQAMDTKDSLRIELQFSGGMELLFDNQKTIHAKVPASFPTDGTGEQHATTIRDLIGWIASTLLKERPELFIGTDGSVRSGILVLVNGADWELEGELEYELEDRDEIVFISTLHGG</sequence>
<evidence type="ECO:0000256" key="10">
    <source>
        <dbReference type="SAM" id="MobiDB-lite"/>
    </source>
</evidence>
<keyword evidence="6" id="KW-0378">Hydrolase</keyword>
<dbReference type="InterPro" id="IPR027417">
    <property type="entry name" value="P-loop_NTPase"/>
</dbReference>
<dbReference type="AlphaFoldDB" id="A0A9P8CZX5"/>
<dbReference type="GO" id="GO:0005829">
    <property type="term" value="C:cytosol"/>
    <property type="evidence" value="ECO:0007669"/>
    <property type="project" value="UniProtKB-UniRule"/>
</dbReference>
<dbReference type="GO" id="GO:0007131">
    <property type="term" value="P:reciprocal meiotic recombination"/>
    <property type="evidence" value="ECO:0007669"/>
    <property type="project" value="TreeGrafter"/>
</dbReference>
<dbReference type="InterPro" id="IPR016155">
    <property type="entry name" value="Mopterin_synth/thiamin_S_b"/>
</dbReference>
<dbReference type="GO" id="GO:0000724">
    <property type="term" value="P:double-strand break repair via homologous recombination"/>
    <property type="evidence" value="ECO:0007669"/>
    <property type="project" value="TreeGrafter"/>
</dbReference>
<comment type="PTM">
    <text evidence="8">C-terminal thiocarboxylation occurs in 2 steps, it is first acyl-adenylated (-COAMP) via the hesA/moeB/thiF part of UBA4, then thiocarboxylated (-COSH) via the rhodanese domain of UBA4.</text>
</comment>
<feature type="cross-link" description="Glycyl lysine isopeptide (Gly-Lys) (interchain with K-? in acceptor proteins)" evidence="8">
    <location>
        <position position="1137"/>
    </location>
</feature>
<keyword evidence="5 8" id="KW-0833">Ubl conjugation pathway</keyword>
<comment type="caution">
    <text evidence="13">The sequence shown here is derived from an EMBL/GenBank/DDBJ whole genome shotgun (WGS) entry which is preliminary data.</text>
</comment>
<feature type="domain" description="Helicase C-terminal" evidence="12">
    <location>
        <begin position="705"/>
        <end position="863"/>
    </location>
</feature>
<evidence type="ECO:0000256" key="9">
    <source>
        <dbReference type="RuleBase" id="RU361182"/>
    </source>
</evidence>
<dbReference type="Gene3D" id="3.40.50.10810">
    <property type="entry name" value="Tandem AAA-ATPase domain"/>
    <property type="match status" value="1"/>
</dbReference>
<dbReference type="PROSITE" id="PS51192">
    <property type="entry name" value="HELICASE_ATP_BIND_1"/>
    <property type="match status" value="1"/>
</dbReference>
<dbReference type="Pfam" id="PF09138">
    <property type="entry name" value="Urm1"/>
    <property type="match status" value="1"/>
</dbReference>
<dbReference type="InterPro" id="IPR001650">
    <property type="entry name" value="Helicase_C-like"/>
</dbReference>
<dbReference type="PANTHER" id="PTHR45629:SF7">
    <property type="entry name" value="DNA EXCISION REPAIR PROTEIN ERCC-6-RELATED"/>
    <property type="match status" value="1"/>
</dbReference>
<feature type="region of interest" description="Disordered" evidence="10">
    <location>
        <begin position="42"/>
        <end position="189"/>
    </location>
</feature>
<dbReference type="SMART" id="SM00490">
    <property type="entry name" value="HELICc"/>
    <property type="match status" value="1"/>
</dbReference>
<evidence type="ECO:0000256" key="7">
    <source>
        <dbReference type="ARBA" id="ARBA00022840"/>
    </source>
</evidence>
<dbReference type="Pfam" id="PF00271">
    <property type="entry name" value="Helicase_C"/>
    <property type="match status" value="1"/>
</dbReference>
<dbReference type="CDD" id="cd18793">
    <property type="entry name" value="SF2_C_SNF"/>
    <property type="match status" value="1"/>
</dbReference>
<feature type="compositionally biased region" description="Acidic residues" evidence="10">
    <location>
        <begin position="991"/>
        <end position="1003"/>
    </location>
</feature>
<dbReference type="CDD" id="cd18004">
    <property type="entry name" value="DEXHc_RAD54"/>
    <property type="match status" value="1"/>
</dbReference>
<feature type="compositionally biased region" description="Polar residues" evidence="10">
    <location>
        <begin position="1"/>
        <end position="18"/>
    </location>
</feature>
<dbReference type="Gene3D" id="3.10.20.30">
    <property type="match status" value="1"/>
</dbReference>
<feature type="domain" description="Helicase ATP-binding" evidence="11">
    <location>
        <begin position="379"/>
        <end position="548"/>
    </location>
</feature>
<dbReference type="Pfam" id="PF00176">
    <property type="entry name" value="SNF2-rel_dom"/>
    <property type="match status" value="1"/>
</dbReference>
<dbReference type="InterPro" id="IPR000330">
    <property type="entry name" value="SNF2_N"/>
</dbReference>
<keyword evidence="1 8" id="KW-0963">Cytoplasm</keyword>
<feature type="region of interest" description="Disordered" evidence="10">
    <location>
        <begin position="985"/>
        <end position="1008"/>
    </location>
</feature>
<keyword evidence="7" id="KW-0067">ATP-binding</keyword>
<proteinExistence type="inferred from homology"/>
<evidence type="ECO:0000256" key="2">
    <source>
        <dbReference type="ARBA" id="ARBA00022499"/>
    </source>
</evidence>
<reference evidence="13" key="1">
    <citation type="submission" date="2021-07" db="EMBL/GenBank/DDBJ databases">
        <title>Draft genome of Mortierella alpina, strain LL118, isolated from an aspen leaf litter sample.</title>
        <authorList>
            <person name="Yang S."/>
            <person name="Vinatzer B.A."/>
        </authorList>
    </citation>
    <scope>NUCLEOTIDE SEQUENCE</scope>
    <source>
        <strain evidence="13">LL118</strain>
    </source>
</reference>
<dbReference type="GO" id="GO:0002098">
    <property type="term" value="P:tRNA wobble uridine modification"/>
    <property type="evidence" value="ECO:0007669"/>
    <property type="project" value="UniProtKB-UniRule"/>
</dbReference>
<evidence type="ECO:0000256" key="6">
    <source>
        <dbReference type="ARBA" id="ARBA00022801"/>
    </source>
</evidence>
<feature type="compositionally biased region" description="Basic and acidic residues" evidence="10">
    <location>
        <begin position="120"/>
        <end position="129"/>
    </location>
</feature>
<evidence type="ECO:0000256" key="4">
    <source>
        <dbReference type="ARBA" id="ARBA00022741"/>
    </source>
</evidence>
<gene>
    <name evidence="8" type="primary">URM1</name>
    <name evidence="13" type="ORF">KVV02_008546</name>
</gene>
<evidence type="ECO:0000256" key="5">
    <source>
        <dbReference type="ARBA" id="ARBA00022786"/>
    </source>
</evidence>
<comment type="pathway">
    <text evidence="8 9">tRNA modification; 5-methoxycarbonylmethyl-2-thiouridine-tRNA biosynthesis.</text>
</comment>
<feature type="compositionally biased region" description="Low complexity" evidence="10">
    <location>
        <begin position="98"/>
        <end position="112"/>
    </location>
</feature>
<dbReference type="Proteomes" id="UP000717515">
    <property type="component" value="Unassembled WGS sequence"/>
</dbReference>
<evidence type="ECO:0000256" key="1">
    <source>
        <dbReference type="ARBA" id="ARBA00022490"/>
    </source>
</evidence>
<dbReference type="SMART" id="SM00487">
    <property type="entry name" value="DEXDc"/>
    <property type="match status" value="1"/>
</dbReference>
<dbReference type="EMBL" id="JAIFTL010000049">
    <property type="protein sequence ID" value="KAG9325074.1"/>
    <property type="molecule type" value="Genomic_DNA"/>
</dbReference>
<feature type="compositionally biased region" description="Low complexity" evidence="10">
    <location>
        <begin position="161"/>
        <end position="187"/>
    </location>
</feature>
<dbReference type="InterPro" id="IPR038718">
    <property type="entry name" value="SNF2-like_sf"/>
</dbReference>
<dbReference type="FunFam" id="3.40.50.10810:FF:000020">
    <property type="entry name" value="DNA repair and recombination protein RAD54B"/>
    <property type="match status" value="1"/>
</dbReference>
<keyword evidence="3 8" id="KW-0819">tRNA processing</keyword>
<evidence type="ECO:0000313" key="13">
    <source>
        <dbReference type="EMBL" id="KAG9325074.1"/>
    </source>
</evidence>
<dbReference type="SUPFAM" id="SSF54285">
    <property type="entry name" value="MoaD/ThiS"/>
    <property type="match status" value="1"/>
</dbReference>
<evidence type="ECO:0000256" key="3">
    <source>
        <dbReference type="ARBA" id="ARBA00022694"/>
    </source>
</evidence>
<accession>A0A9P8CZX5</accession>
<comment type="function">
    <text evidence="8">Acts as a sulfur carrier required for 2-thiolation of mcm(5)S(2)U at tRNA wobble positions of cytosolic tRNA(Lys), tRNA(Glu) and tRNA(Gln). Serves as sulfur donor in tRNA 2-thiolation reaction by being thiocarboxylated (-COSH) at its C-terminus by the MOCS3 homolog UBA4. The sulfur is then transferred to tRNA to form 2-thiolation of mcm(5)S(2)U. Prior mcm(5) tRNA modification by the elongator complex is required for 2-thiolation. Also acts as a ubiquitin-like protein (UBL) that is covalently conjugated via an isopeptide bond to lysine residues of target proteins such as AHP1. The thiocarboxylated form serves as substrate for conjugation and oxidative stress specifically induces the formation of UBL-protein conjugates.</text>
</comment>